<sequence length="114" mass="12438">MTDNTNDAECWESDCPATPTHAVRTDRLWSVVEVCDAHIGWAVKFFMKVHGCPVVPLTVAPIAFGAEAGISVPVIKAGLLDEAARRIQDEAGVEEPGKSRVIEVLRDMRREPSP</sequence>
<proteinExistence type="predicted"/>
<protein>
    <submittedName>
        <fullName evidence="1">Uncharacterized protein</fullName>
    </submittedName>
</protein>
<reference evidence="1 2" key="1">
    <citation type="submission" date="2024-12" db="EMBL/GenBank/DDBJ databases">
        <title>Forecasting of Potato common scab and diversities of Pathogenic streptomyces spp. in china.</title>
        <authorList>
            <person name="Handique U."/>
            <person name="Wu J."/>
        </authorList>
    </citation>
    <scope>NUCLEOTIDE SEQUENCE [LARGE SCALE GENOMIC DNA]</scope>
    <source>
        <strain evidence="1 2">ZRIMU1530</strain>
    </source>
</reference>
<dbReference type="EMBL" id="JBJVNI010000036">
    <property type="protein sequence ID" value="MFM9615511.1"/>
    <property type="molecule type" value="Genomic_DNA"/>
</dbReference>
<evidence type="ECO:0000313" key="1">
    <source>
        <dbReference type="EMBL" id="MFM9615511.1"/>
    </source>
</evidence>
<dbReference type="Proteomes" id="UP001631957">
    <property type="component" value="Unassembled WGS sequence"/>
</dbReference>
<keyword evidence="2" id="KW-1185">Reference proteome</keyword>
<evidence type="ECO:0000313" key="2">
    <source>
        <dbReference type="Proteomes" id="UP001631957"/>
    </source>
</evidence>
<dbReference type="RefSeq" id="WP_109361912.1">
    <property type="nucleotide sequence ID" value="NZ_JBJVNI010000036.1"/>
</dbReference>
<accession>A0ABW9I6P0</accession>
<name>A0ABW9I6P0_9ACTN</name>
<gene>
    <name evidence="1" type="ORF">ACKI18_43365</name>
</gene>
<organism evidence="1 2">
    <name type="scientific">Streptomyces niveiscabiei</name>
    <dbReference type="NCBI Taxonomy" id="164115"/>
    <lineage>
        <taxon>Bacteria</taxon>
        <taxon>Bacillati</taxon>
        <taxon>Actinomycetota</taxon>
        <taxon>Actinomycetes</taxon>
        <taxon>Kitasatosporales</taxon>
        <taxon>Streptomycetaceae</taxon>
        <taxon>Streptomyces</taxon>
    </lineage>
</organism>
<comment type="caution">
    <text evidence="1">The sequence shown here is derived from an EMBL/GenBank/DDBJ whole genome shotgun (WGS) entry which is preliminary data.</text>
</comment>